<keyword evidence="4" id="KW-1185">Reference proteome</keyword>
<feature type="compositionally biased region" description="Low complexity" evidence="1">
    <location>
        <begin position="61"/>
        <end position="77"/>
    </location>
</feature>
<evidence type="ECO:0000313" key="4">
    <source>
        <dbReference type="Proteomes" id="UP000031518"/>
    </source>
</evidence>
<name>A0A0B6WZQ7_9BACT</name>
<feature type="domain" description="SnoaL-like" evidence="2">
    <location>
        <begin position="87"/>
        <end position="206"/>
    </location>
</feature>
<protein>
    <submittedName>
        <fullName evidence="3">Ketosteroid isomerase-like enzyme</fullName>
    </submittedName>
</protein>
<reference evidence="3 4" key="2">
    <citation type="submission" date="2015-01" db="EMBL/GenBank/DDBJ databases">
        <title>Complete genome sequence of Pyrinomonas methylaliphatogenes type strain K22T.</title>
        <authorList>
            <person name="Lee K.C.Y."/>
            <person name="Power J.F."/>
            <person name="Dunfield P.F."/>
            <person name="Morgan X.C."/>
            <person name="Huttenhower C."/>
            <person name="Stott M.B."/>
        </authorList>
    </citation>
    <scope>NUCLEOTIDE SEQUENCE [LARGE SCALE GENOMIC DNA]</scope>
    <source>
        <strain evidence="3 4">K22</strain>
    </source>
</reference>
<gene>
    <name evidence="3" type="ORF">PYK22_02802</name>
</gene>
<dbReference type="GO" id="GO:0016853">
    <property type="term" value="F:isomerase activity"/>
    <property type="evidence" value="ECO:0007669"/>
    <property type="project" value="UniProtKB-KW"/>
</dbReference>
<dbReference type="Pfam" id="PF13474">
    <property type="entry name" value="SnoaL_3"/>
    <property type="match status" value="1"/>
</dbReference>
<dbReference type="Proteomes" id="UP000031518">
    <property type="component" value="Unassembled WGS sequence"/>
</dbReference>
<dbReference type="Gene3D" id="3.10.450.50">
    <property type="match status" value="1"/>
</dbReference>
<keyword evidence="3" id="KW-0413">Isomerase</keyword>
<feature type="region of interest" description="Disordered" evidence="1">
    <location>
        <begin position="45"/>
        <end position="82"/>
    </location>
</feature>
<dbReference type="SUPFAM" id="SSF54427">
    <property type="entry name" value="NTF2-like"/>
    <property type="match status" value="1"/>
</dbReference>
<dbReference type="OrthoDB" id="120856at2"/>
<evidence type="ECO:0000259" key="2">
    <source>
        <dbReference type="Pfam" id="PF13474"/>
    </source>
</evidence>
<reference evidence="3 4" key="1">
    <citation type="submission" date="2013-12" db="EMBL/GenBank/DDBJ databases">
        <authorList>
            <person name="Stott M."/>
        </authorList>
    </citation>
    <scope>NUCLEOTIDE SEQUENCE [LARGE SCALE GENOMIC DNA]</scope>
    <source>
        <strain evidence="3 4">K22</strain>
    </source>
</reference>
<accession>A0A0B6WZQ7</accession>
<evidence type="ECO:0000256" key="1">
    <source>
        <dbReference type="SAM" id="MobiDB-lite"/>
    </source>
</evidence>
<dbReference type="AlphaFoldDB" id="A0A0B6WZQ7"/>
<dbReference type="InterPro" id="IPR032710">
    <property type="entry name" value="NTF2-like_dom_sf"/>
</dbReference>
<dbReference type="EMBL" id="CBXV010000008">
    <property type="protein sequence ID" value="CDM66768.1"/>
    <property type="molecule type" value="Genomic_DNA"/>
</dbReference>
<evidence type="ECO:0000313" key="3">
    <source>
        <dbReference type="EMBL" id="CDM66768.1"/>
    </source>
</evidence>
<dbReference type="InterPro" id="IPR037401">
    <property type="entry name" value="SnoaL-like"/>
</dbReference>
<feature type="region of interest" description="Disordered" evidence="1">
    <location>
        <begin position="201"/>
        <end position="228"/>
    </location>
</feature>
<proteinExistence type="predicted"/>
<organism evidence="3 4">
    <name type="scientific">Pyrinomonas methylaliphatogenes</name>
    <dbReference type="NCBI Taxonomy" id="454194"/>
    <lineage>
        <taxon>Bacteria</taxon>
        <taxon>Pseudomonadati</taxon>
        <taxon>Acidobacteriota</taxon>
        <taxon>Blastocatellia</taxon>
        <taxon>Blastocatellales</taxon>
        <taxon>Pyrinomonadaceae</taxon>
        <taxon>Pyrinomonas</taxon>
    </lineage>
</organism>
<sequence length="228" mass="25087">MLIMMRSFAESPHRMMNSKFGRTLNIGLVLIILFFAAAIRGQQTSVSKAQMDSPRRDAQTGPAQRGGSRARGRQTGAGISGPGEQAVRAAFEKLLDGIRHANVDEVMSVYWNSPQLIIFNNNGTVTKGWEQVRANRVSLYAEVKDVKLEVRDVRLRMLGPNAALVTCLWTQSQTFRGTPESSSGRLTLVFQRIGGEWKAVHAHTSPEAPDPSRLMPSERPSATPKAKS</sequence>